<reference evidence="8" key="1">
    <citation type="submission" date="2025-08" db="UniProtKB">
        <authorList>
            <consortium name="Ensembl"/>
        </authorList>
    </citation>
    <scope>IDENTIFICATION</scope>
</reference>
<dbReference type="GeneID" id="103749678"/>
<dbReference type="RefSeq" id="XP_008850738.1">
    <property type="nucleotide sequence ID" value="XM_008852516.3"/>
</dbReference>
<evidence type="ECO:0000256" key="7">
    <source>
        <dbReference type="RuleBase" id="RU000570"/>
    </source>
</evidence>
<dbReference type="NCBIfam" id="TIGR01022">
    <property type="entry name" value="rpmJ_bact"/>
    <property type="match status" value="1"/>
</dbReference>
<dbReference type="Ensembl" id="ENSNGAT00000000952.1">
    <property type="protein sequence ID" value="ENSNGAP00000000936.1"/>
    <property type="gene ID" value="ENSNGAG00000000723.1"/>
</dbReference>
<reference evidence="8" key="2">
    <citation type="submission" date="2025-09" db="UniProtKB">
        <authorList>
            <consortium name="Ensembl"/>
        </authorList>
    </citation>
    <scope>IDENTIFICATION</scope>
</reference>
<dbReference type="AlphaFoldDB" id="A0A8C6QEG1"/>
<dbReference type="RefSeq" id="XP_029411628.1">
    <property type="nucleotide sequence ID" value="XM_029555768.1"/>
</dbReference>
<dbReference type="InterPro" id="IPR000473">
    <property type="entry name" value="Ribosomal_bL36"/>
</dbReference>
<comment type="subcellular location">
    <subcellularLocation>
        <location evidence="1">Mitochondrion</location>
    </subcellularLocation>
</comment>
<dbReference type="Pfam" id="PF00444">
    <property type="entry name" value="Ribosomal_L36"/>
    <property type="match status" value="1"/>
</dbReference>
<dbReference type="InterPro" id="IPR052143">
    <property type="entry name" value="Mitoribosomal_bL36m"/>
</dbReference>
<organism evidence="8 9">
    <name type="scientific">Nannospalax galili</name>
    <name type="common">Northern Israeli blind subterranean mole rat</name>
    <name type="synonym">Spalax galili</name>
    <dbReference type="NCBI Taxonomy" id="1026970"/>
    <lineage>
        <taxon>Eukaryota</taxon>
        <taxon>Metazoa</taxon>
        <taxon>Chordata</taxon>
        <taxon>Craniata</taxon>
        <taxon>Vertebrata</taxon>
        <taxon>Euteleostomi</taxon>
        <taxon>Mammalia</taxon>
        <taxon>Eutheria</taxon>
        <taxon>Euarchontoglires</taxon>
        <taxon>Glires</taxon>
        <taxon>Rodentia</taxon>
        <taxon>Myomorpha</taxon>
        <taxon>Muroidea</taxon>
        <taxon>Spalacidae</taxon>
        <taxon>Spalacinae</taxon>
        <taxon>Nannospalax</taxon>
    </lineage>
</organism>
<dbReference type="OMA" id="IYCKTHP"/>
<dbReference type="GO" id="GO:0006412">
    <property type="term" value="P:translation"/>
    <property type="evidence" value="ECO:0007669"/>
    <property type="project" value="InterPro"/>
</dbReference>
<evidence type="ECO:0000256" key="2">
    <source>
        <dbReference type="ARBA" id="ARBA00007645"/>
    </source>
</evidence>
<keyword evidence="3" id="KW-0809">Transit peptide</keyword>
<dbReference type="GO" id="GO:0003735">
    <property type="term" value="F:structural constituent of ribosome"/>
    <property type="evidence" value="ECO:0007669"/>
    <property type="project" value="InterPro"/>
</dbReference>
<dbReference type="PANTHER" id="PTHR46909">
    <property type="entry name" value="39S RIBOSOMAL PROTEIN L36, MITOCHONDRIAL"/>
    <property type="match status" value="1"/>
</dbReference>
<name>A0A8C6QEG1_NANGA</name>
<evidence type="ECO:0000256" key="5">
    <source>
        <dbReference type="ARBA" id="ARBA00023128"/>
    </source>
</evidence>
<dbReference type="PANTHER" id="PTHR46909:SF1">
    <property type="entry name" value="LARGE RIBOSOMAL SUBUNIT PROTEIN BL36M"/>
    <property type="match status" value="1"/>
</dbReference>
<evidence type="ECO:0000256" key="3">
    <source>
        <dbReference type="ARBA" id="ARBA00022946"/>
    </source>
</evidence>
<dbReference type="InterPro" id="IPR035977">
    <property type="entry name" value="Ribosomal_bL36_sp"/>
</dbReference>
<dbReference type="HAMAP" id="MF_00251">
    <property type="entry name" value="Ribosomal_bL36"/>
    <property type="match status" value="1"/>
</dbReference>
<evidence type="ECO:0000256" key="6">
    <source>
        <dbReference type="ARBA" id="ARBA00023274"/>
    </source>
</evidence>
<evidence type="ECO:0000256" key="1">
    <source>
        <dbReference type="ARBA" id="ARBA00004173"/>
    </source>
</evidence>
<keyword evidence="9" id="KW-1185">Reference proteome</keyword>
<comment type="similarity">
    <text evidence="2 7">Belongs to the bacterial ribosomal protein bL36 family.</text>
</comment>
<protein>
    <recommendedName>
        <fullName evidence="7">Ribosomal protein</fullName>
    </recommendedName>
</protein>
<proteinExistence type="inferred from homology"/>
<gene>
    <name evidence="8" type="primary">Mrpl36</name>
</gene>
<evidence type="ECO:0000256" key="4">
    <source>
        <dbReference type="ARBA" id="ARBA00022980"/>
    </source>
</evidence>
<sequence length="104" mass="11773">MAALFMRTLVASVVDPLLRLSRVAVKPQAFSTALAGTLSGAPPCAQVRSLPLLRCHAQPHLQPSQGFKTKGVLRKRCRDCYLVKRRGRWFVYCKTNPRHKQRQM</sequence>
<dbReference type="SUPFAM" id="SSF57840">
    <property type="entry name" value="Ribosomal protein L36"/>
    <property type="match status" value="1"/>
</dbReference>
<evidence type="ECO:0000313" key="9">
    <source>
        <dbReference type="Proteomes" id="UP000694381"/>
    </source>
</evidence>
<dbReference type="Proteomes" id="UP000694381">
    <property type="component" value="Unassembled WGS sequence"/>
</dbReference>
<dbReference type="OrthoDB" id="10265903at2759"/>
<evidence type="ECO:0000313" key="8">
    <source>
        <dbReference type="Ensembl" id="ENSNGAP00000000936.1"/>
    </source>
</evidence>
<keyword evidence="6 7" id="KW-0687">Ribonucleoprotein</keyword>
<accession>A0A8C6QEG1</accession>
<dbReference type="KEGG" id="ngi:103749678"/>
<keyword evidence="5" id="KW-0496">Mitochondrion</keyword>
<dbReference type="GO" id="GO:0016604">
    <property type="term" value="C:nuclear body"/>
    <property type="evidence" value="ECO:0007669"/>
    <property type="project" value="Ensembl"/>
</dbReference>
<dbReference type="RefSeq" id="XP_008850737.1">
    <property type="nucleotide sequence ID" value="XM_008852515.3"/>
</dbReference>
<dbReference type="GeneTree" id="ENSGT00390000010866"/>
<dbReference type="GO" id="GO:0005762">
    <property type="term" value="C:mitochondrial large ribosomal subunit"/>
    <property type="evidence" value="ECO:0007669"/>
    <property type="project" value="Ensembl"/>
</dbReference>
<keyword evidence="4 7" id="KW-0689">Ribosomal protein</keyword>
<dbReference type="CTD" id="64979"/>